<dbReference type="EMBL" id="CP038148">
    <property type="protein sequence ID" value="QBQ97869.1"/>
    <property type="molecule type" value="Genomic_DNA"/>
</dbReference>
<dbReference type="Proteomes" id="UP000295727">
    <property type="component" value="Chromosome 1"/>
</dbReference>
<sequence>MPLPEPVELHIQTIWSFVRLVTLKRVLHEAVPDTKVDFWRITMGASLDYGLIEWCKIFGSRRDDTHWTKVVPDNQHDAFRTGLYTAVGKTADEWDAYHAEMKDYRDKLAAHIDLGGNVANYPSFDAALAAALYYYATFLYPEWSGKHPNTRYPADMEAFAADYHKKLLDVANAAAQATKQFEPGK</sequence>
<accession>A0A4P7CUQ7</accession>
<reference evidence="1 2" key="1">
    <citation type="submission" date="2019-03" db="EMBL/GenBank/DDBJ databases">
        <title>Paraburkholderia sp. 7MH5, isolated from subtropical forest soil.</title>
        <authorList>
            <person name="Gao Z.-H."/>
            <person name="Qiu L.-H."/>
        </authorList>
    </citation>
    <scope>NUCLEOTIDE SEQUENCE [LARGE SCALE GENOMIC DNA]</scope>
    <source>
        <strain evidence="1 2">7MH5</strain>
    </source>
</reference>
<protein>
    <submittedName>
        <fullName evidence="1">Uncharacterized protein</fullName>
    </submittedName>
</protein>
<dbReference type="KEGG" id="ppai:E1956_12235"/>
<dbReference type="RefSeq" id="WP_134749171.1">
    <property type="nucleotide sequence ID" value="NZ_CP038148.1"/>
</dbReference>
<dbReference type="OrthoDB" id="9028657at2"/>
<name>A0A4P7CUQ7_9BURK</name>
<proteinExistence type="predicted"/>
<keyword evidence="2" id="KW-1185">Reference proteome</keyword>
<evidence type="ECO:0000313" key="2">
    <source>
        <dbReference type="Proteomes" id="UP000295727"/>
    </source>
</evidence>
<evidence type="ECO:0000313" key="1">
    <source>
        <dbReference type="EMBL" id="QBQ97869.1"/>
    </source>
</evidence>
<gene>
    <name evidence="1" type="ORF">E1956_12235</name>
</gene>
<organism evidence="1 2">
    <name type="scientific">Paraburkholderia pallida</name>
    <dbReference type="NCBI Taxonomy" id="2547399"/>
    <lineage>
        <taxon>Bacteria</taxon>
        <taxon>Pseudomonadati</taxon>
        <taxon>Pseudomonadota</taxon>
        <taxon>Betaproteobacteria</taxon>
        <taxon>Burkholderiales</taxon>
        <taxon>Burkholderiaceae</taxon>
        <taxon>Paraburkholderia</taxon>
    </lineage>
</organism>
<dbReference type="AlphaFoldDB" id="A0A4P7CUQ7"/>